<dbReference type="InterPro" id="IPR036291">
    <property type="entry name" value="NAD(P)-bd_dom_sf"/>
</dbReference>
<protein>
    <submittedName>
        <fullName evidence="4">SDR family oxidoreductase</fullName>
    </submittedName>
</protein>
<evidence type="ECO:0000256" key="3">
    <source>
        <dbReference type="SAM" id="MobiDB-lite"/>
    </source>
</evidence>
<name>A0A417XUK2_9ACTN</name>
<organism evidence="4 5">
    <name type="scientific">Nocardioides immobilis</name>
    <dbReference type="NCBI Taxonomy" id="2049295"/>
    <lineage>
        <taxon>Bacteria</taxon>
        <taxon>Bacillati</taxon>
        <taxon>Actinomycetota</taxon>
        <taxon>Actinomycetes</taxon>
        <taxon>Propionibacteriales</taxon>
        <taxon>Nocardioidaceae</taxon>
        <taxon>Nocardioides</taxon>
    </lineage>
</organism>
<reference evidence="4 5" key="1">
    <citation type="submission" date="2018-09" db="EMBL/GenBank/DDBJ databases">
        <title>Genome sequencing of Nocardioides immobilis CCTCC AB 2017083 for comparison to Nocardioides silvaticus.</title>
        <authorList>
            <person name="Li C."/>
            <person name="Wang G."/>
        </authorList>
    </citation>
    <scope>NUCLEOTIDE SEQUENCE [LARGE SCALE GENOMIC DNA]</scope>
    <source>
        <strain evidence="4 5">CCTCC AB 2017083</strain>
    </source>
</reference>
<dbReference type="PROSITE" id="PS00061">
    <property type="entry name" value="ADH_SHORT"/>
    <property type="match status" value="1"/>
</dbReference>
<feature type="compositionally biased region" description="Basic and acidic residues" evidence="3">
    <location>
        <begin position="265"/>
        <end position="276"/>
    </location>
</feature>
<comment type="similarity">
    <text evidence="1">Belongs to the short-chain dehydrogenases/reductases (SDR) family.</text>
</comment>
<evidence type="ECO:0000256" key="1">
    <source>
        <dbReference type="ARBA" id="ARBA00006484"/>
    </source>
</evidence>
<feature type="region of interest" description="Disordered" evidence="3">
    <location>
        <begin position="265"/>
        <end position="285"/>
    </location>
</feature>
<dbReference type="GO" id="GO:0016491">
    <property type="term" value="F:oxidoreductase activity"/>
    <property type="evidence" value="ECO:0007669"/>
    <property type="project" value="UniProtKB-KW"/>
</dbReference>
<keyword evidence="2" id="KW-0560">Oxidoreductase</keyword>
<dbReference type="FunFam" id="3.40.50.720:FF:000084">
    <property type="entry name" value="Short-chain dehydrogenase reductase"/>
    <property type="match status" value="1"/>
</dbReference>
<gene>
    <name evidence="4" type="ORF">D0Z08_26645</name>
</gene>
<evidence type="ECO:0000313" key="4">
    <source>
        <dbReference type="EMBL" id="RHW23975.1"/>
    </source>
</evidence>
<dbReference type="Pfam" id="PF13561">
    <property type="entry name" value="adh_short_C2"/>
    <property type="match status" value="1"/>
</dbReference>
<sequence>MAGRLQGMVAIVTGSASGIGRACAIALGTEGASVVVADLSADGAVKVADETAERGGLAHGVRVDLGDAESVEAMVQQTVDRFGRLDILHNNAAATHLAATRDLDVGDMDPDVWDETMRINLKGTMLATKFALPHLIAGGGGSIVNTSSGASLAGDLGHTAYAVSKAAINALTLNTAAQYGKAGVRCNAVAPGLVVTPASADNYAGPLGEMMLRHHLTPRLGTPADIAAMVTFLCSPDAGFITGQIINVDGGSHSHAAHLADIRDLRSRPAAGERVDANGSTRPTA</sequence>
<dbReference type="OrthoDB" id="7064009at2"/>
<dbReference type="InterPro" id="IPR020904">
    <property type="entry name" value="Sc_DH/Rdtase_CS"/>
</dbReference>
<dbReference type="RefSeq" id="WP_118928326.1">
    <property type="nucleotide sequence ID" value="NZ_QXGH01000037.1"/>
</dbReference>
<dbReference type="InterPro" id="IPR002347">
    <property type="entry name" value="SDR_fam"/>
</dbReference>
<evidence type="ECO:0000313" key="5">
    <source>
        <dbReference type="Proteomes" id="UP000283644"/>
    </source>
</evidence>
<comment type="caution">
    <text evidence="4">The sequence shown here is derived from an EMBL/GenBank/DDBJ whole genome shotgun (WGS) entry which is preliminary data.</text>
</comment>
<dbReference type="EMBL" id="QXGH01000037">
    <property type="protein sequence ID" value="RHW23975.1"/>
    <property type="molecule type" value="Genomic_DNA"/>
</dbReference>
<dbReference type="PRINTS" id="PR00080">
    <property type="entry name" value="SDRFAMILY"/>
</dbReference>
<evidence type="ECO:0000256" key="2">
    <source>
        <dbReference type="ARBA" id="ARBA00023002"/>
    </source>
</evidence>
<keyword evidence="5" id="KW-1185">Reference proteome</keyword>
<dbReference type="PANTHER" id="PTHR24321">
    <property type="entry name" value="DEHYDROGENASES, SHORT CHAIN"/>
    <property type="match status" value="1"/>
</dbReference>
<dbReference type="AlphaFoldDB" id="A0A417XUK2"/>
<proteinExistence type="inferred from homology"/>
<dbReference type="Proteomes" id="UP000283644">
    <property type="component" value="Unassembled WGS sequence"/>
</dbReference>
<dbReference type="Gene3D" id="3.40.50.720">
    <property type="entry name" value="NAD(P)-binding Rossmann-like Domain"/>
    <property type="match status" value="1"/>
</dbReference>
<dbReference type="PRINTS" id="PR00081">
    <property type="entry name" value="GDHRDH"/>
</dbReference>
<dbReference type="PANTHER" id="PTHR24321:SF14">
    <property type="entry name" value="SHORT-CHAIN TYPE DEHYDROGENASE_REDUCTASE BLR2146-RELATED"/>
    <property type="match status" value="1"/>
</dbReference>
<accession>A0A417XUK2</accession>
<dbReference type="SUPFAM" id="SSF51735">
    <property type="entry name" value="NAD(P)-binding Rossmann-fold domains"/>
    <property type="match status" value="1"/>
</dbReference>